<dbReference type="eggNOG" id="KOG1515">
    <property type="taxonomic scope" value="Eukaryota"/>
</dbReference>
<dbReference type="Proteomes" id="UP000030645">
    <property type="component" value="Unassembled WGS sequence"/>
</dbReference>
<dbReference type="AlphaFoldDB" id="W9RY82"/>
<evidence type="ECO:0000313" key="3">
    <source>
        <dbReference type="EMBL" id="EXC17362.1"/>
    </source>
</evidence>
<organism evidence="3 4">
    <name type="scientific">Morus notabilis</name>
    <dbReference type="NCBI Taxonomy" id="981085"/>
    <lineage>
        <taxon>Eukaryota</taxon>
        <taxon>Viridiplantae</taxon>
        <taxon>Streptophyta</taxon>
        <taxon>Embryophyta</taxon>
        <taxon>Tracheophyta</taxon>
        <taxon>Spermatophyta</taxon>
        <taxon>Magnoliopsida</taxon>
        <taxon>eudicotyledons</taxon>
        <taxon>Gunneridae</taxon>
        <taxon>Pentapetalae</taxon>
        <taxon>rosids</taxon>
        <taxon>fabids</taxon>
        <taxon>Rosales</taxon>
        <taxon>Moraceae</taxon>
        <taxon>Moreae</taxon>
        <taxon>Morus</taxon>
    </lineage>
</organism>
<comment type="similarity">
    <text evidence="1">Belongs to the 'GDXG' lipolytic enzyme family.</text>
</comment>
<dbReference type="STRING" id="981085.W9RY82"/>
<dbReference type="Pfam" id="PF07859">
    <property type="entry name" value="Abhydrolase_3"/>
    <property type="match status" value="1"/>
</dbReference>
<gene>
    <name evidence="3" type="ORF">L484_027554</name>
</gene>
<accession>W9RY82</accession>
<dbReference type="GO" id="GO:0016787">
    <property type="term" value="F:hydrolase activity"/>
    <property type="evidence" value="ECO:0007669"/>
    <property type="project" value="InterPro"/>
</dbReference>
<feature type="domain" description="Alpha/beta hydrolase fold-3" evidence="2">
    <location>
        <begin position="128"/>
        <end position="333"/>
    </location>
</feature>
<dbReference type="SUPFAM" id="SSF53474">
    <property type="entry name" value="alpha/beta-Hydrolases"/>
    <property type="match status" value="1"/>
</dbReference>
<dbReference type="EMBL" id="KE345811">
    <property type="protein sequence ID" value="EXC17362.1"/>
    <property type="molecule type" value="Genomic_DNA"/>
</dbReference>
<reference evidence="4" key="1">
    <citation type="submission" date="2013-01" db="EMBL/GenBank/DDBJ databases">
        <title>Draft Genome Sequence of a Mulberry Tree, Morus notabilis C.K. Schneid.</title>
        <authorList>
            <person name="He N."/>
            <person name="Zhao S."/>
        </authorList>
    </citation>
    <scope>NUCLEOTIDE SEQUENCE</scope>
</reference>
<dbReference type="PANTHER" id="PTHR23024">
    <property type="entry name" value="ARYLACETAMIDE DEACETYLASE"/>
    <property type="match status" value="1"/>
</dbReference>
<dbReference type="Gene3D" id="3.40.50.1820">
    <property type="entry name" value="alpha/beta hydrolase"/>
    <property type="match status" value="1"/>
</dbReference>
<dbReference type="KEGG" id="mnt:21410168"/>
<evidence type="ECO:0000259" key="2">
    <source>
        <dbReference type="Pfam" id="PF07859"/>
    </source>
</evidence>
<dbReference type="InterPro" id="IPR050466">
    <property type="entry name" value="Carboxylest/Gibb_receptor"/>
</dbReference>
<dbReference type="InterPro" id="IPR013094">
    <property type="entry name" value="AB_hydrolase_3"/>
</dbReference>
<protein>
    <submittedName>
        <fullName evidence="3">Putative carboxylesterase 13</fullName>
    </submittedName>
</protein>
<proteinExistence type="inferred from homology"/>
<evidence type="ECO:0000313" key="4">
    <source>
        <dbReference type="Proteomes" id="UP000030645"/>
    </source>
</evidence>
<evidence type="ECO:0000256" key="1">
    <source>
        <dbReference type="ARBA" id="ARBA00010515"/>
    </source>
</evidence>
<name>W9RY82_9ROSA</name>
<dbReference type="OrthoDB" id="408631at2759"/>
<keyword evidence="4" id="KW-1185">Reference proteome</keyword>
<sequence length="356" mass="39751">MGQPSHISLPSFRHLQIQGRFSIVTTRHLEEATRKTIDQSIKEITHHFLQRPTMEPSKDRVVFFEPQNLRIYADGRIDRLSGEEIVPPSPHAEAGVRSKDVVVSPDTGLSARIFLPQIPEPTRKLALLVFFHGGAFCLQSPFSPRYHRHLKAIAADSNVVALSVHYRRAPEHLLPTAYDDAWEALCWAAAHCDGDGPEAWLNDHADFSRVFVAGVSAGGTIAHYTVRRAGVDGLRGLRIVGLTTVHPFFDNGAVPDKLMEIIFPTRIKSGDPKLNPSKDPEVGRLGCGKVLIFVAEKDMFRKRGWAYYEALKESEWNGEVEIVETEGEGHVFHLADPTSEKALALMKKLVSFLKQK</sequence>
<dbReference type="InterPro" id="IPR029058">
    <property type="entry name" value="AB_hydrolase_fold"/>
</dbReference>
<dbReference type="PANTHER" id="PTHR23024:SF429">
    <property type="entry name" value="ALPHA_BETA HYDROLASE FOLD PROTEIN"/>
    <property type="match status" value="1"/>
</dbReference>